<keyword evidence="2" id="KW-0732">Signal</keyword>
<gene>
    <name evidence="5" type="ORF">E8M01_21630</name>
</gene>
<accession>A0A4D7B845</accession>
<keyword evidence="3" id="KW-0813">Transport</keyword>
<dbReference type="AlphaFoldDB" id="A0A4D7B845"/>
<dbReference type="SUPFAM" id="SSF53822">
    <property type="entry name" value="Periplasmic binding protein-like I"/>
    <property type="match status" value="1"/>
</dbReference>
<dbReference type="InterPro" id="IPR028081">
    <property type="entry name" value="Leu-bd"/>
</dbReference>
<evidence type="ECO:0000313" key="6">
    <source>
        <dbReference type="Proteomes" id="UP000298781"/>
    </source>
</evidence>
<dbReference type="GO" id="GO:0006865">
    <property type="term" value="P:amino acid transport"/>
    <property type="evidence" value="ECO:0007669"/>
    <property type="project" value="UniProtKB-KW"/>
</dbReference>
<dbReference type="Proteomes" id="UP000298781">
    <property type="component" value="Chromosome"/>
</dbReference>
<dbReference type="PANTHER" id="PTHR30483:SF6">
    <property type="entry name" value="PERIPLASMIC BINDING PROTEIN OF ABC TRANSPORTER FOR NATURAL AMINO ACIDS"/>
    <property type="match status" value="1"/>
</dbReference>
<sequence length="420" mass="44500">MPDVKTMRTPGMKASRTLWKGVTMAAAAVVALLAQTDIGAAQTAAPIKIGILNDQSGVYSSITGPGSVAAARLAIADIGGSVLGRPVEIVVADHQHKPDLGSTIAREWFDVQGVDAIFDIYSSGVSLAVQRIAEDKNKLLVVSMASSALIGGKQCSANGMQWANDGYVVSNLTVRGSAGSAPTSWFFITVDYTAGHSIEADASRMIKAAGGTVLGAVRFPIGSPDFSSFLLRAQSSGAKNIGFVGGGADMINAMKQADEFGIRAAGQRFVPFSMTTVDITAVGSQVAAGMPLVLSFYWGENEATQRWADRFKQATGRLPTDPQANVYSAVLHYLKSVQAAGTRDTAAVLAKMRATPVEDFFTRGARIRADGRLMRDVFYAEAKAPGQMRNPDDLLTLISRVPGEQAFTPEQQSECPLMRR</sequence>
<feature type="domain" description="Leucine-binding protein" evidence="4">
    <location>
        <begin position="46"/>
        <end position="384"/>
    </location>
</feature>
<organism evidence="5 6">
    <name type="scientific">Phreatobacter stygius</name>
    <dbReference type="NCBI Taxonomy" id="1940610"/>
    <lineage>
        <taxon>Bacteria</taxon>
        <taxon>Pseudomonadati</taxon>
        <taxon>Pseudomonadota</taxon>
        <taxon>Alphaproteobacteria</taxon>
        <taxon>Hyphomicrobiales</taxon>
        <taxon>Phreatobacteraceae</taxon>
        <taxon>Phreatobacter</taxon>
    </lineage>
</organism>
<proteinExistence type="inferred from homology"/>
<dbReference type="KEGG" id="pstg:E8M01_21630"/>
<evidence type="ECO:0000313" key="5">
    <source>
        <dbReference type="EMBL" id="QCI66600.1"/>
    </source>
</evidence>
<reference evidence="5 6" key="1">
    <citation type="submission" date="2019-04" db="EMBL/GenBank/DDBJ databases">
        <title>Phreatobacter aquaticus sp. nov.</title>
        <authorList>
            <person name="Choi A."/>
        </authorList>
    </citation>
    <scope>NUCLEOTIDE SEQUENCE [LARGE SCALE GENOMIC DNA]</scope>
    <source>
        <strain evidence="5 6">KCTC 52518</strain>
    </source>
</reference>
<keyword evidence="6" id="KW-1185">Reference proteome</keyword>
<dbReference type="InterPro" id="IPR051010">
    <property type="entry name" value="BCAA_transport"/>
</dbReference>
<name>A0A4D7B845_9HYPH</name>
<keyword evidence="3" id="KW-0029">Amino-acid transport</keyword>
<dbReference type="Pfam" id="PF13458">
    <property type="entry name" value="Peripla_BP_6"/>
    <property type="match status" value="1"/>
</dbReference>
<dbReference type="OrthoDB" id="8252503at2"/>
<dbReference type="Gene3D" id="3.40.50.2300">
    <property type="match status" value="2"/>
</dbReference>
<evidence type="ECO:0000259" key="4">
    <source>
        <dbReference type="Pfam" id="PF13458"/>
    </source>
</evidence>
<dbReference type="EMBL" id="CP039690">
    <property type="protein sequence ID" value="QCI66600.1"/>
    <property type="molecule type" value="Genomic_DNA"/>
</dbReference>
<dbReference type="CDD" id="cd06327">
    <property type="entry name" value="PBP1_SBP-like"/>
    <property type="match status" value="1"/>
</dbReference>
<evidence type="ECO:0000256" key="1">
    <source>
        <dbReference type="ARBA" id="ARBA00010062"/>
    </source>
</evidence>
<evidence type="ECO:0000256" key="2">
    <source>
        <dbReference type="ARBA" id="ARBA00022729"/>
    </source>
</evidence>
<dbReference type="PANTHER" id="PTHR30483">
    <property type="entry name" value="LEUCINE-SPECIFIC-BINDING PROTEIN"/>
    <property type="match status" value="1"/>
</dbReference>
<evidence type="ECO:0000256" key="3">
    <source>
        <dbReference type="ARBA" id="ARBA00022970"/>
    </source>
</evidence>
<dbReference type="InterPro" id="IPR028082">
    <property type="entry name" value="Peripla_BP_I"/>
</dbReference>
<comment type="similarity">
    <text evidence="1">Belongs to the leucine-binding protein family.</text>
</comment>
<protein>
    <submittedName>
        <fullName evidence="5">ABC transporter substrate-binding protein</fullName>
    </submittedName>
</protein>